<reference evidence="2" key="1">
    <citation type="journal article" date="2021" name="Genome Biol. Evol.">
        <title>The assembled and annotated genome of the fairy-ring fungus Marasmius oreades.</title>
        <authorList>
            <person name="Hiltunen M."/>
            <person name="Ament-Velasquez S.L."/>
            <person name="Johannesson H."/>
        </authorList>
    </citation>
    <scope>NUCLEOTIDE SEQUENCE</scope>
    <source>
        <strain evidence="2">03SP1</strain>
    </source>
</reference>
<accession>A0A9P7UX72</accession>
<dbReference type="RefSeq" id="XP_043012774.1">
    <property type="nucleotide sequence ID" value="XM_043148182.1"/>
</dbReference>
<dbReference type="KEGG" id="more:E1B28_003750"/>
<comment type="caution">
    <text evidence="2">The sequence shown here is derived from an EMBL/GenBank/DDBJ whole genome shotgun (WGS) entry which is preliminary data.</text>
</comment>
<dbReference type="Proteomes" id="UP001049176">
    <property type="component" value="Chromosome 2"/>
</dbReference>
<gene>
    <name evidence="2" type="ORF">E1B28_003750</name>
</gene>
<keyword evidence="3" id="KW-1185">Reference proteome</keyword>
<feature type="region of interest" description="Disordered" evidence="1">
    <location>
        <begin position="1"/>
        <end position="31"/>
    </location>
</feature>
<proteinExistence type="predicted"/>
<evidence type="ECO:0000256" key="1">
    <source>
        <dbReference type="SAM" id="MobiDB-lite"/>
    </source>
</evidence>
<dbReference type="GeneID" id="66072826"/>
<name>A0A9P7UX72_9AGAR</name>
<sequence length="58" mass="6869">MSRLPSWKRKEDEEHPISEYGPIEKVQRGRDEGFGGCRGVNRIWKSWLSRVLQKIQLT</sequence>
<organism evidence="2 3">
    <name type="scientific">Marasmius oreades</name>
    <name type="common">fairy-ring Marasmius</name>
    <dbReference type="NCBI Taxonomy" id="181124"/>
    <lineage>
        <taxon>Eukaryota</taxon>
        <taxon>Fungi</taxon>
        <taxon>Dikarya</taxon>
        <taxon>Basidiomycota</taxon>
        <taxon>Agaricomycotina</taxon>
        <taxon>Agaricomycetes</taxon>
        <taxon>Agaricomycetidae</taxon>
        <taxon>Agaricales</taxon>
        <taxon>Marasmiineae</taxon>
        <taxon>Marasmiaceae</taxon>
        <taxon>Marasmius</taxon>
    </lineage>
</organism>
<dbReference type="AlphaFoldDB" id="A0A9P7UX72"/>
<dbReference type="EMBL" id="CM032182">
    <property type="protein sequence ID" value="KAG7096304.1"/>
    <property type="molecule type" value="Genomic_DNA"/>
</dbReference>
<evidence type="ECO:0000313" key="3">
    <source>
        <dbReference type="Proteomes" id="UP001049176"/>
    </source>
</evidence>
<feature type="compositionally biased region" description="Basic and acidic residues" evidence="1">
    <location>
        <begin position="8"/>
        <end position="17"/>
    </location>
</feature>
<protein>
    <submittedName>
        <fullName evidence="2">Uncharacterized protein</fullName>
    </submittedName>
</protein>
<evidence type="ECO:0000313" key="2">
    <source>
        <dbReference type="EMBL" id="KAG7096304.1"/>
    </source>
</evidence>